<keyword evidence="2" id="KW-1185">Reference proteome</keyword>
<organism evidence="1 2">
    <name type="scientific">Bodo saltans</name>
    <name type="common">Flagellated protozoan</name>
    <dbReference type="NCBI Taxonomy" id="75058"/>
    <lineage>
        <taxon>Eukaryota</taxon>
        <taxon>Discoba</taxon>
        <taxon>Euglenozoa</taxon>
        <taxon>Kinetoplastea</taxon>
        <taxon>Metakinetoplastina</taxon>
        <taxon>Eubodonida</taxon>
        <taxon>Bodonidae</taxon>
        <taxon>Bodo</taxon>
    </lineage>
</organism>
<name>A0A0S4KHB9_BODSA</name>
<dbReference type="EMBL" id="CYKH01000298">
    <property type="protein sequence ID" value="CUI12828.1"/>
    <property type="molecule type" value="Genomic_DNA"/>
</dbReference>
<dbReference type="Proteomes" id="UP000051952">
    <property type="component" value="Unassembled WGS sequence"/>
</dbReference>
<reference evidence="2" key="1">
    <citation type="submission" date="2015-09" db="EMBL/GenBank/DDBJ databases">
        <authorList>
            <consortium name="Pathogen Informatics"/>
        </authorList>
    </citation>
    <scope>NUCLEOTIDE SEQUENCE [LARGE SCALE GENOMIC DNA]</scope>
    <source>
        <strain evidence="2">Lake Konstanz</strain>
    </source>
</reference>
<dbReference type="VEuPathDB" id="TriTrypDB:BSAL_61340"/>
<evidence type="ECO:0000313" key="2">
    <source>
        <dbReference type="Proteomes" id="UP000051952"/>
    </source>
</evidence>
<sequence>MNANFGRLATKMDALDANVKAEMDGIRSDVRTQAENLVKRMEADTQSWLESNELSMFYSRVACFVVLVFPQYHRSHLPCLMNLLLRTCGGQPTRSDGAKFVAFSNVANGGCSHILCPMMCVKCSLFMVI</sequence>
<protein>
    <submittedName>
        <fullName evidence="1">Uncharacterized protein</fullName>
    </submittedName>
</protein>
<proteinExistence type="predicted"/>
<dbReference type="AlphaFoldDB" id="A0A0S4KHB9"/>
<evidence type="ECO:0000313" key="1">
    <source>
        <dbReference type="EMBL" id="CUI12828.1"/>
    </source>
</evidence>
<accession>A0A0S4KHB9</accession>
<gene>
    <name evidence="1" type="ORF">BSAL_61340</name>
</gene>